<feature type="domain" description="C2H2-type" evidence="7">
    <location>
        <begin position="3957"/>
        <end position="3985"/>
    </location>
</feature>
<feature type="compositionally biased region" description="Low complexity" evidence="6">
    <location>
        <begin position="1461"/>
        <end position="1471"/>
    </location>
</feature>
<feature type="compositionally biased region" description="Polar residues" evidence="6">
    <location>
        <begin position="1582"/>
        <end position="1606"/>
    </location>
</feature>
<dbReference type="EMBL" id="JAPTSV010000009">
    <property type="protein sequence ID" value="KAJ1524151.1"/>
    <property type="molecule type" value="Genomic_DNA"/>
</dbReference>
<feature type="compositionally biased region" description="Basic and acidic residues" evidence="6">
    <location>
        <begin position="1558"/>
        <end position="1572"/>
    </location>
</feature>
<evidence type="ECO:0000256" key="4">
    <source>
        <dbReference type="ARBA" id="ARBA00022833"/>
    </source>
</evidence>
<feature type="compositionally biased region" description="Basic residues" evidence="6">
    <location>
        <begin position="4111"/>
        <end position="4124"/>
    </location>
</feature>
<feature type="compositionally biased region" description="Basic and acidic residues" evidence="6">
    <location>
        <begin position="646"/>
        <end position="665"/>
    </location>
</feature>
<feature type="compositionally biased region" description="Basic and acidic residues" evidence="6">
    <location>
        <begin position="10"/>
        <end position="27"/>
    </location>
</feature>
<dbReference type="GO" id="GO:0005634">
    <property type="term" value="C:nucleus"/>
    <property type="evidence" value="ECO:0007669"/>
    <property type="project" value="TreeGrafter"/>
</dbReference>
<feature type="compositionally biased region" description="Basic residues" evidence="6">
    <location>
        <begin position="1139"/>
        <end position="1152"/>
    </location>
</feature>
<feature type="compositionally biased region" description="Basic and acidic residues" evidence="6">
    <location>
        <begin position="2135"/>
        <end position="2144"/>
    </location>
</feature>
<keyword evidence="1" id="KW-0479">Metal-binding</keyword>
<feature type="region of interest" description="Disordered" evidence="6">
    <location>
        <begin position="1"/>
        <end position="27"/>
    </location>
</feature>
<feature type="region of interest" description="Disordered" evidence="6">
    <location>
        <begin position="382"/>
        <end position="456"/>
    </location>
</feature>
<feature type="compositionally biased region" description="Basic and acidic residues" evidence="6">
    <location>
        <begin position="1182"/>
        <end position="1203"/>
    </location>
</feature>
<dbReference type="SUPFAM" id="SSF57667">
    <property type="entry name" value="beta-beta-alpha zinc fingers"/>
    <property type="match status" value="1"/>
</dbReference>
<feature type="compositionally biased region" description="Basic residues" evidence="6">
    <location>
        <begin position="1475"/>
        <end position="1488"/>
    </location>
</feature>
<feature type="compositionally biased region" description="Basic and acidic residues" evidence="6">
    <location>
        <begin position="878"/>
        <end position="896"/>
    </location>
</feature>
<keyword evidence="4" id="KW-0862">Zinc</keyword>
<feature type="compositionally biased region" description="Polar residues" evidence="6">
    <location>
        <begin position="3567"/>
        <end position="3578"/>
    </location>
</feature>
<feature type="region of interest" description="Disordered" evidence="6">
    <location>
        <begin position="3383"/>
        <end position="3417"/>
    </location>
</feature>
<keyword evidence="3 5" id="KW-0863">Zinc-finger</keyword>
<feature type="compositionally biased region" description="Low complexity" evidence="6">
    <location>
        <begin position="436"/>
        <end position="452"/>
    </location>
</feature>
<feature type="compositionally biased region" description="Basic and acidic residues" evidence="6">
    <location>
        <begin position="1495"/>
        <end position="1518"/>
    </location>
</feature>
<dbReference type="Pfam" id="PF21538">
    <property type="entry name" value="Med15_M"/>
    <property type="match status" value="1"/>
</dbReference>
<feature type="compositionally biased region" description="Low complexity" evidence="6">
    <location>
        <begin position="1249"/>
        <end position="1263"/>
    </location>
</feature>
<evidence type="ECO:0000256" key="1">
    <source>
        <dbReference type="ARBA" id="ARBA00022723"/>
    </source>
</evidence>
<feature type="region of interest" description="Disordered" evidence="6">
    <location>
        <begin position="489"/>
        <end position="553"/>
    </location>
</feature>
<dbReference type="GO" id="GO:0045944">
    <property type="term" value="P:positive regulation of transcription by RNA polymerase II"/>
    <property type="evidence" value="ECO:0007669"/>
    <property type="project" value="TreeGrafter"/>
</dbReference>
<dbReference type="EMBL" id="JAPTSV010000009">
    <property type="protein sequence ID" value="KAJ1524152.1"/>
    <property type="molecule type" value="Genomic_DNA"/>
</dbReference>
<organism evidence="8 9">
    <name type="scientific">Megalurothrips usitatus</name>
    <name type="common">bean blossom thrips</name>
    <dbReference type="NCBI Taxonomy" id="439358"/>
    <lineage>
        <taxon>Eukaryota</taxon>
        <taxon>Metazoa</taxon>
        <taxon>Ecdysozoa</taxon>
        <taxon>Arthropoda</taxon>
        <taxon>Hexapoda</taxon>
        <taxon>Insecta</taxon>
        <taxon>Pterygota</taxon>
        <taxon>Neoptera</taxon>
        <taxon>Paraneoptera</taxon>
        <taxon>Thysanoptera</taxon>
        <taxon>Terebrantia</taxon>
        <taxon>Thripoidea</taxon>
        <taxon>Thripidae</taxon>
        <taxon>Megalurothrips</taxon>
    </lineage>
</organism>
<feature type="region of interest" description="Disordered" evidence="6">
    <location>
        <begin position="262"/>
        <end position="331"/>
    </location>
</feature>
<feature type="region of interest" description="Disordered" evidence="6">
    <location>
        <begin position="2870"/>
        <end position="2893"/>
    </location>
</feature>
<feature type="compositionally biased region" description="Polar residues" evidence="6">
    <location>
        <begin position="3691"/>
        <end position="3700"/>
    </location>
</feature>
<feature type="compositionally biased region" description="Polar residues" evidence="6">
    <location>
        <begin position="1772"/>
        <end position="1782"/>
    </location>
</feature>
<keyword evidence="2" id="KW-0677">Repeat</keyword>
<feature type="compositionally biased region" description="Polar residues" evidence="6">
    <location>
        <begin position="631"/>
        <end position="645"/>
    </location>
</feature>
<keyword evidence="9" id="KW-1185">Reference proteome</keyword>
<feature type="region of interest" description="Disordered" evidence="6">
    <location>
        <begin position="4096"/>
        <end position="4161"/>
    </location>
</feature>
<dbReference type="InterPro" id="IPR050688">
    <property type="entry name" value="Zinc_finger/UBP_domain"/>
</dbReference>
<feature type="compositionally biased region" description="Basic and acidic residues" evidence="6">
    <location>
        <begin position="262"/>
        <end position="286"/>
    </location>
</feature>
<feature type="region of interest" description="Disordered" evidence="6">
    <location>
        <begin position="3547"/>
        <end position="3626"/>
    </location>
</feature>
<feature type="compositionally biased region" description="Polar residues" evidence="6">
    <location>
        <begin position="3402"/>
        <end position="3411"/>
    </location>
</feature>
<feature type="domain" description="C2H2-type" evidence="7">
    <location>
        <begin position="2717"/>
        <end position="2745"/>
    </location>
</feature>
<feature type="region of interest" description="Disordered" evidence="6">
    <location>
        <begin position="105"/>
        <end position="137"/>
    </location>
</feature>
<feature type="compositionally biased region" description="Acidic residues" evidence="6">
    <location>
        <begin position="3673"/>
        <end position="3686"/>
    </location>
</feature>
<evidence type="ECO:0000256" key="3">
    <source>
        <dbReference type="ARBA" id="ARBA00022771"/>
    </source>
</evidence>
<feature type="compositionally biased region" description="Polar residues" evidence="6">
    <location>
        <begin position="2145"/>
        <end position="2164"/>
    </location>
</feature>
<feature type="compositionally biased region" description="Polar residues" evidence="6">
    <location>
        <begin position="2871"/>
        <end position="2893"/>
    </location>
</feature>
<feature type="compositionally biased region" description="Low complexity" evidence="6">
    <location>
        <begin position="1433"/>
        <end position="1445"/>
    </location>
</feature>
<feature type="region of interest" description="Disordered" evidence="6">
    <location>
        <begin position="1536"/>
        <end position="1646"/>
    </location>
</feature>
<feature type="region of interest" description="Disordered" evidence="6">
    <location>
        <begin position="624"/>
        <end position="1276"/>
    </location>
</feature>
<dbReference type="SMART" id="SM00355">
    <property type="entry name" value="ZnF_C2H2"/>
    <property type="match status" value="27"/>
</dbReference>
<feature type="region of interest" description="Disordered" evidence="6">
    <location>
        <begin position="180"/>
        <end position="201"/>
    </location>
</feature>
<dbReference type="Gene3D" id="3.30.160.60">
    <property type="entry name" value="Classic Zinc Finger"/>
    <property type="match status" value="4"/>
</dbReference>
<evidence type="ECO:0000313" key="8">
    <source>
        <dbReference type="EMBL" id="KAJ1524152.1"/>
    </source>
</evidence>
<dbReference type="InterPro" id="IPR013087">
    <property type="entry name" value="Znf_C2H2_type"/>
</dbReference>
<evidence type="ECO:0000259" key="7">
    <source>
        <dbReference type="PROSITE" id="PS50157"/>
    </source>
</evidence>
<feature type="compositionally biased region" description="Basic and acidic residues" evidence="6">
    <location>
        <begin position="489"/>
        <end position="534"/>
    </location>
</feature>
<feature type="compositionally biased region" description="Polar residues" evidence="6">
    <location>
        <begin position="785"/>
        <end position="802"/>
    </location>
</feature>
<feature type="compositionally biased region" description="Basic residues" evidence="6">
    <location>
        <begin position="945"/>
        <end position="963"/>
    </location>
</feature>
<dbReference type="PROSITE" id="PS00028">
    <property type="entry name" value="ZINC_FINGER_C2H2_1"/>
    <property type="match status" value="5"/>
</dbReference>
<accession>A0AAV7XHT1</accession>
<dbReference type="Proteomes" id="UP001075354">
    <property type="component" value="Chromosome 9"/>
</dbReference>
<feature type="region of interest" description="Disordered" evidence="6">
    <location>
        <begin position="1769"/>
        <end position="1792"/>
    </location>
</feature>
<feature type="compositionally biased region" description="Polar residues" evidence="6">
    <location>
        <begin position="754"/>
        <end position="768"/>
    </location>
</feature>
<dbReference type="InterPro" id="IPR048385">
    <property type="entry name" value="Med15_central"/>
</dbReference>
<feature type="compositionally biased region" description="Basic residues" evidence="6">
    <location>
        <begin position="1671"/>
        <end position="1680"/>
    </location>
</feature>
<dbReference type="PANTHER" id="PTHR24403:SF67">
    <property type="entry name" value="FI01116P-RELATED"/>
    <property type="match status" value="1"/>
</dbReference>
<proteinExistence type="predicted"/>
<feature type="compositionally biased region" description="Basic and acidic residues" evidence="6">
    <location>
        <begin position="1409"/>
        <end position="1423"/>
    </location>
</feature>
<reference evidence="8" key="1">
    <citation type="submission" date="2022-12" db="EMBL/GenBank/DDBJ databases">
        <title>Chromosome-level genome assembly of the bean flower thrips Megalurothrips usitatus.</title>
        <authorList>
            <person name="Ma L."/>
            <person name="Liu Q."/>
            <person name="Li H."/>
            <person name="Cai W."/>
        </authorList>
    </citation>
    <scope>NUCLEOTIDE SEQUENCE</scope>
    <source>
        <strain evidence="8">Cailab_2022a</strain>
    </source>
</reference>
<feature type="region of interest" description="Disordered" evidence="6">
    <location>
        <begin position="3673"/>
        <end position="3700"/>
    </location>
</feature>
<feature type="compositionally biased region" description="Basic residues" evidence="6">
    <location>
        <begin position="1071"/>
        <end position="1083"/>
    </location>
</feature>
<feature type="compositionally biased region" description="Polar residues" evidence="6">
    <location>
        <begin position="828"/>
        <end position="843"/>
    </location>
</feature>
<feature type="compositionally biased region" description="Polar residues" evidence="6">
    <location>
        <begin position="2262"/>
        <end position="2274"/>
    </location>
</feature>
<feature type="compositionally biased region" description="Basic and acidic residues" evidence="6">
    <location>
        <begin position="814"/>
        <end position="827"/>
    </location>
</feature>
<gene>
    <name evidence="8" type="ORF">ONE63_010679</name>
</gene>
<evidence type="ECO:0000313" key="9">
    <source>
        <dbReference type="Proteomes" id="UP001075354"/>
    </source>
</evidence>
<dbReference type="PANTHER" id="PTHR24403">
    <property type="entry name" value="ZINC FINGER PROTEIN"/>
    <property type="match status" value="1"/>
</dbReference>
<feature type="domain" description="C2H2-type" evidence="7">
    <location>
        <begin position="2686"/>
        <end position="2716"/>
    </location>
</feature>
<dbReference type="GO" id="GO:0008270">
    <property type="term" value="F:zinc ion binding"/>
    <property type="evidence" value="ECO:0007669"/>
    <property type="project" value="UniProtKB-KW"/>
</dbReference>
<comment type="caution">
    <text evidence="8">The sequence shown here is derived from an EMBL/GenBank/DDBJ whole genome shotgun (WGS) entry which is preliminary data.</text>
</comment>
<feature type="region of interest" description="Disordered" evidence="6">
    <location>
        <begin position="2135"/>
        <end position="2164"/>
    </location>
</feature>
<name>A0AAV7XHT1_9NEOP</name>
<feature type="compositionally biased region" description="Polar residues" evidence="6">
    <location>
        <begin position="4096"/>
        <end position="4107"/>
    </location>
</feature>
<feature type="region of interest" description="Disordered" evidence="6">
    <location>
        <begin position="2249"/>
        <end position="2306"/>
    </location>
</feature>
<feature type="compositionally biased region" description="Basic and acidic residues" evidence="6">
    <location>
        <begin position="1105"/>
        <end position="1115"/>
    </location>
</feature>
<protein>
    <recommendedName>
        <fullName evidence="7">C2H2-type domain-containing protein</fullName>
    </recommendedName>
</protein>
<evidence type="ECO:0000256" key="5">
    <source>
        <dbReference type="PROSITE-ProRule" id="PRU00042"/>
    </source>
</evidence>
<feature type="compositionally biased region" description="Basic residues" evidence="6">
    <location>
        <begin position="1095"/>
        <end position="1104"/>
    </location>
</feature>
<feature type="compositionally biased region" description="Basic and acidic residues" evidence="6">
    <location>
        <begin position="1223"/>
        <end position="1244"/>
    </location>
</feature>
<feature type="compositionally biased region" description="Basic and acidic residues" evidence="6">
    <location>
        <begin position="844"/>
        <end position="855"/>
    </location>
</feature>
<evidence type="ECO:0000256" key="2">
    <source>
        <dbReference type="ARBA" id="ARBA00022737"/>
    </source>
</evidence>
<feature type="region of interest" description="Disordered" evidence="6">
    <location>
        <begin position="565"/>
        <end position="595"/>
    </location>
</feature>
<feature type="compositionally biased region" description="Low complexity" evidence="6">
    <location>
        <begin position="2283"/>
        <end position="2293"/>
    </location>
</feature>
<feature type="domain" description="C2H2-type" evidence="7">
    <location>
        <begin position="1995"/>
        <end position="2022"/>
    </location>
</feature>
<sequence length="4204" mass="466560">MASASNSKDPGNDPRVPKSEQPGGKDYEEMLARLQKYLPFLNTTIARVESKKDEMSPEHVAKFTKLANVRQLLTSSTQTLKYEKLVQCEKILKKLADSLKFPIPADNPVPKPLVKTEPQEVSESPASPPQLDLNPPKSCPKIIPVERCAAVERDFSKVEEEPTLEASRNRLKGLMLKSEFKESKSSAPTSSHSIPGLDNEFPSKASVVYSRLSVDNIKPPEAETMNQSHSAPLPVSKEEWNRLGDISHKKTDLDIDWPSHRDVDERRHSRDHYRQSRRDIDERQMPVKEPQTIQKKPLISNPPLAVPSLLSLPLPPAQSSTGSTAPTRPSLLPRNMPTHNMGFTHGGSLFPSQEYQRSAESMHMEVSSQVISKTFISTSLSSISTVPPEQLERSNSQSRYPPLQREVYDRSSSRGLLPTPKTFPSSSSVEERRNISTVHSSSWSQSVQQAESKPSARERIMQRLDTVEKLGVSQGGALRKLKSDILDRSSKKPVEADPVHDEELSQKPAEVPRKVDPRLERDQRRTSVEDDALKLRLAPRPSDLPHGYPPPVLPHGIPGIPGSNSFGSAIPSSAQWNQSNVTPPPGRTSFQGQQGAANTFQWQATCPVKQTTAHDLGLRYQPKSRQGRFTHASQNERVLPSNTLKVSDDKHSGTKESESHKRDCDISQVSGRRLSDPRLSSGKSGEDKKSSDSRNLDTCSKKKEKSKDKEESDYSSPLGSIYSENKRNKTGQGYGLQKYKIPRRPKEQSPPREPSQNTKQASTDSRPSSNRDPRLSKSAPKISSGPETESESQVMAESTQISLAPVQDFSSSSQDDHSGSVIEDTRDGNSLCSMSQVSSTNTLMDKDNSKCHPETRSPSPKPRPVDSKGNLKGRSRSRSIERSPPHSGTRLKERSPRPKSTARSSSRSRGRSPSYRGRSRSTSRDGSKARSRSTSRCRVRDRSSSHSRGKSAVRSSSRSRARSRGSPLRARARSRGRSRSRSRAKSRGRSRSRSRAKSRGRSRSRSTAKSRGRSRSRSTAKSRARSSSRTRGKSRGRSSSRTRGRSRGRSSSRSRGRSKRSPSRSRDKSRGRSASRSKGRSTSRTRDRSRDRSTSRNRGRRSRSRVRDKSKDRSPSRSRARSSYRSPSYSRDRSSHAVCKARSRRSHSRSASRGRSGSSYSKEKSTGRLRHKSRARSNSSGSDRHFTLDSWKRTESPSPDRRSPIRRTGTQNKRRSISSGSDQSRDRQKDQSVSKRSLSEESVKDVQNSAASPRSSSSGRSSPLFPKEKSPSPSKELVFDNLLKKGVSEALESSDNSKNPLAVDTFKDTVVSSSVCSSIAENKSSSAGDVVVDVPTSTSGNIPEPSGKADVGSTSEVLTGGNVVNQQPSILAGLINLLGDTNLIELALAASHIPEEKRNKVLEIIKGEGESKNQKASEEKQKQDVSGCLNAPSTSTVTTSAVDSSLPNASSDIPKDSTYESKVSSNVSVSVPPRGGKKKKQVKGKVKRAQNPNAQKDEVSPEGMEKQRKKRNELEKLHEDIREMFICKEVITATGQRSCRMRKDGQDGLLPPKLRPNSADEKLKFSKGKQDEGIDFSDDSSTRQVLDTSTSDNQATEDASIQSRDSSGSDDDLPASKWMDTSGDSPDIAFKKKKRPNFLESESDSELLTVDEEVSKPGFFEPLHVLDKISRKSVSRRGRKSGTLARDQVKTEEVRTPSYDGDCDDGDPQVEDKDMSQIDTSNIIQVEGGRSKLTRNQLKLLKGPEPQQKTRPTNKRSLVALKDFSECESDTSKASESFSPSPIQKKKKKKISDQHRGVVKKKLLAENDDIVDETVGSVLSEESFDNSSFIELDISAPQESTCGDFQDKPNLSSTSEDIEMHEIPLIARMKNLSSSTQEPHTLGSKPDYHADLNYSLALTKASCKLCNFFGKTIVNHYVSCHPQEEVLISRLPQALAELVKADSTKYVGELQSLISKYSAKKRSSVPLQCLICKYIACTSLRLYEHVSTHTGEYRFSCTMCNHKGAQRQLMKSHRKMHHSDATIKDICNAYLPGGVASMKILFAYLCPECNYIQLSESSLKKHLKLYHSRAPSIQPLRINISEEAVGKIEANEGTALQVDENAPKVSHLCKPENISETSDNESPRNDLPQIVRQMPHESTGDEKPSSSGDQNAVHSELPSCQSSASAISPDMSIFVGSDQPCDDENQLLEERKKVLEDAGVKIRDRPKIRSSVSERLAKLLQSEQHNSDMEMDNDLASCEENALTQPVTADELNEMQPERNSLKSTPVRLSQKFSESAEKRLTRSTTRTPVVSSDCDSHPVSNDVPDEVKEPLSALTLHLTLQRMQETIQSPVSSANTSSVNSPPEIFPLPLKEFVLKKGQVRVGLVEAKALDDSQVALCVCLSPNCSFSTKQVSVFMRHIDEHPRKPTPAPCSNCGEGGNILRDLQSSFNHLMKYHLMEASHKDATSSSSLCPPAAMPMSSSSLMLPRKPTLIRPRKLPGDVLSAATQGAEGSVLPSLVISSVISLSKNHTPDGIPLPNESQGAVACSSKPSTKTAIHFRKDEASMNEMMRFEKICHLFKCLGQHCSFSTNSKAMFVLHYEKHLSRELQRNPDAPVEMYEWKKCVYCGDVKDSGIDLAAHISLKHGVLNYQCSGCFYRAASATSVAFHQKKSHNSNVMVFECRKIQSREEIRPKATPQNLEKVHLYKCLQGECGLTFVSANDFSTHQQSKHPSDKIFYCNECGLGLDSSSKLIWHYSTSHAYRKYHCLHCSKASETKEEIGCHMFLDHPDQDMVFAARVANNSETVVSREGNQIGLVNFGDQRPRVVIPKDHETDSDADPLYFDEDSSLPCITYDIHANSSWAHKSFIASSSPVLRDPVENHEVLQCLDMGSSTSKTTNSERTQENDQPNSNDIGVIGLSGSSLYLCGYSGCSYKAEALAALKDHLLSCGLANNASSLSCLHCQSLFRHPSTLIEHLPKHGIPRYICGFCNDFRTTHPKIATRHVKQKHKTSAVEMVLQNENDSDPDTAVYIVRPKENILKRGKAKIQSFANKTTYAPEERELLPNPAVFTRDVTCTVCQYSTKVRSNMMRHLEQHAMGSEPSSVPVLNPVPCLERNEKMFDTMTNHAISSTIPVRRDSNTFKVTDEPRFIPDNQRYICCAPTCSATTTDDTMLRHHIRVLHPEIVVYKCPHCPDGDGGKQAILLEKLGSHLKMHDSRLYSCLCCNYYHYQRYFVERHTAEKHPDQKYIKIIREPRLDGPSDVECVVDTESEITGAEGTYECALCSAKGMTKQEATAHAASVHRINTPYKCNLCSFRSSSRARFAPHFAKQHPYDKEEIIEVVQKSKVDKPIEDVPQLPPEPPTPPIEPLVFDSTPIWTRDAPRVRHLRGILFEEHGLKPKELETSEVSSVEAPTSVRLKRSLSSASSEDMQNSKREKRDSAVFTCARCLKKFPITNVANYRDHLSSHFSSDDSRYKCARCPKICAAYDDTVSHVSEVHQRIPTPSDVIDTHSKEYIDMDITRQTLESGLPSEAPVNRNFSLLRDSSSPSSHERMSATAKAVNVSPNITSPIGLKNTPPTGSKRLSPRNSGGTSSASLSAFVDESESPPKISSAVKNVCVSPPKGIRPLSRRSVLKSQRPHAEQHDLQSIVLPAPSDYKQGRVPAVSTINGSQLDQDVSLDNLEGDIEVDESALEEDIEEVEEIEEEKSATGNADENSSENLQYKTSLETDDRQNSLPPVADAALITNKIVPGVECKYKISHGCNYLSRTNQEASQHEKRHWEVQPWKCGYCSYQSVREYHIKIHSGKRHPGLSVSIIKNDLPAVPKIVVLSRSHGKSSPASAHKKTTTKEAPANERVPDNIPTMDLPDVDDVFKSVHVLRCGYCRLREDSLSRLFLHWQYSHKDDKKMYENVPDGRRVVPFKYREVKLGEHEKATMAFRCGLCSRSGTVNKLIEHYPTRHPGEKLKISELIIHDRVQCSLCPRQFSAKAALITHFSACHPGEQIGSTKVKTKDAPSDGLNMLMGCLYCLEPVKTALEMKDHHLNFHSHLDPKYIEMDTSEPELQPSEKANPEYSRVGVDSSEQSDVSKMICSRPSVIACVSRLSQKETSVVAELSSNDPCLTSQPMKQRAVAKKSTARVRAVARKSTGGKVRMKNRSPSPSSSSSEMGPESDIVYSPSSEDTLDESKIICPIMIGGTRMRVNLATLSQHSNISPKIVVKRLEF</sequence>
<feature type="compositionally biased region" description="Basic and acidic residues" evidence="6">
    <location>
        <begin position="684"/>
        <end position="712"/>
    </location>
</feature>
<evidence type="ECO:0000256" key="6">
    <source>
        <dbReference type="SAM" id="MobiDB-lite"/>
    </source>
</evidence>
<feature type="compositionally biased region" description="Low complexity" evidence="6">
    <location>
        <begin position="301"/>
        <end position="320"/>
    </location>
</feature>
<feature type="region of interest" description="Disordered" evidence="6">
    <location>
        <begin position="1409"/>
        <end position="1518"/>
    </location>
</feature>
<feature type="region of interest" description="Disordered" evidence="6">
    <location>
        <begin position="1671"/>
        <end position="1717"/>
    </location>
</feature>
<feature type="region of interest" description="Disordered" evidence="6">
    <location>
        <begin position="3813"/>
        <end position="3842"/>
    </location>
</feature>
<feature type="compositionally biased region" description="Low complexity" evidence="6">
    <location>
        <begin position="898"/>
        <end position="916"/>
    </location>
</feature>
<feature type="compositionally biased region" description="Basic residues" evidence="6">
    <location>
        <begin position="970"/>
        <end position="1063"/>
    </location>
</feature>
<feature type="compositionally biased region" description="Basic and acidic residues" evidence="6">
    <location>
        <begin position="1084"/>
        <end position="1094"/>
    </location>
</feature>
<feature type="domain" description="C2H2-type" evidence="7">
    <location>
        <begin position="2044"/>
        <end position="2072"/>
    </location>
</feature>
<feature type="compositionally biased region" description="Polar residues" evidence="6">
    <location>
        <begin position="565"/>
        <end position="581"/>
    </location>
</feature>
<dbReference type="InterPro" id="IPR036236">
    <property type="entry name" value="Znf_C2H2_sf"/>
</dbReference>
<dbReference type="PROSITE" id="PS50157">
    <property type="entry name" value="ZINC_FINGER_C2H2_2"/>
    <property type="match status" value="5"/>
</dbReference>